<evidence type="ECO:0000313" key="1">
    <source>
        <dbReference type="EMBL" id="EOR27385.1"/>
    </source>
</evidence>
<name>R9CEG3_9CLOT</name>
<keyword evidence="2" id="KW-1185">Reference proteome</keyword>
<sequence>MNKDLFEDELNKLDEEIRLGCNTFKFKVFDLEASSGKTRQTIESAIKSKRETLIVTKFKVEVDRIVKEINKGAGFKKAVGIVSDVDMIKNNKSLVLSANFIEFYKYSVIVITHSQYYRLCKGENNRLAKLVETFKTLIIDEEFNPIKNNLYTFTVKKNLEMLDLFLTFNMADELKEITDVLENLFKSEEYKPINQLHWINLKEDPDNIKLKCGSLKKEIIKNEANIDIKLLDDFKRSNKKRYINDLLEYIDLLEKVILNSIQGYSLIDITGKIIATYDFDFSFFKLTNNIMLDASASFSTIYKANLFKIEKTNRKISHDKCKMTVINLKTTTTGKGKINHLFRPKFTTYVTKELGDNKKGLIVTKNDESDYLKNITFSEFDKEIKDEIELLNAEKGLFSEQLEYEERISFCNYENQRGRNDYADFSNCFLAHTYRQPRFYYIFLYRYFFGIKPTSKEMETTYKKDKDGLKTWGFHNSDKLQELMFTDMVSCQYQSLKRVARNRDPQAHYHIFTDDAMMINEIIKQLNGFNMENYNIVSEEEFLGERVSKRSKLDVFKDYIEEKLAQGKWEKIKSSELQKKLGISKPTWRDIWTNSDFLEFCKTKRIKEGKVKGNRVNHVYKY</sequence>
<evidence type="ECO:0000313" key="2">
    <source>
        <dbReference type="Proteomes" id="UP000013988"/>
    </source>
</evidence>
<dbReference type="OrthoDB" id="1908596at2"/>
<protein>
    <submittedName>
        <fullName evidence="1">Uncharacterized protein</fullName>
    </submittedName>
</protein>
<dbReference type="AlphaFoldDB" id="R9CEG3"/>
<dbReference type="EMBL" id="ASRV01000050">
    <property type="protein sequence ID" value="EOR27385.1"/>
    <property type="molecule type" value="Genomic_DNA"/>
</dbReference>
<dbReference type="RefSeq" id="WP_016206371.1">
    <property type="nucleotide sequence ID" value="NZ_ASRV01000050.1"/>
</dbReference>
<accession>R9CEG3</accession>
<dbReference type="Proteomes" id="UP000013988">
    <property type="component" value="Unassembled WGS sequence"/>
</dbReference>
<comment type="caution">
    <text evidence="1">The sequence shown here is derived from an EMBL/GenBank/DDBJ whole genome shotgun (WGS) entry which is preliminary data.</text>
</comment>
<reference evidence="1 2" key="1">
    <citation type="submission" date="2013-03" db="EMBL/GenBank/DDBJ databases">
        <title>Whole genome shotgun sequencing of Clostridium sartagoforme AAU1.</title>
        <authorList>
            <person name="Joshi C.G."/>
            <person name="Duggirala S.M."/>
            <person name="Nathani N.M."/>
            <person name="Bhatt V.D."/>
            <person name="Patel A.K."/>
            <person name="Pandya P.R."/>
            <person name="KaPatel J.A."/>
        </authorList>
    </citation>
    <scope>NUCLEOTIDE SEQUENCE [LARGE SCALE GENOMIC DNA]</scope>
    <source>
        <strain evidence="1 2">AAU1</strain>
    </source>
</reference>
<proteinExistence type="predicted"/>
<organism evidence="1 2">
    <name type="scientific">Clostridium sartagoforme AAU1</name>
    <dbReference type="NCBI Taxonomy" id="1202534"/>
    <lineage>
        <taxon>Bacteria</taxon>
        <taxon>Bacillati</taxon>
        <taxon>Bacillota</taxon>
        <taxon>Clostridia</taxon>
        <taxon>Eubacteriales</taxon>
        <taxon>Clostridiaceae</taxon>
        <taxon>Clostridium</taxon>
    </lineage>
</organism>
<dbReference type="PATRIC" id="fig|1202534.3.peg.914"/>
<gene>
    <name evidence="1" type="ORF">A500_04561</name>
</gene>